<keyword evidence="7 10" id="KW-0539">Nucleus</keyword>
<comment type="subunit">
    <text evidence="3 10">Component of the ribosomal small subunit (SSU) processome.</text>
</comment>
<evidence type="ECO:0000313" key="13">
    <source>
        <dbReference type="Proteomes" id="UP000443090"/>
    </source>
</evidence>
<reference evidence="12 13" key="1">
    <citation type="submission" date="2018-05" db="EMBL/GenBank/DDBJ databases">
        <title>Genome sequencing and assembly of the regulated plant pathogen Lachnellula willkommii and related sister species for the development of diagnostic species identification markers.</title>
        <authorList>
            <person name="Giroux E."/>
            <person name="Bilodeau G."/>
        </authorList>
    </citation>
    <scope>NUCLEOTIDE SEQUENCE [LARGE SCALE GENOMIC DNA]</scope>
    <source>
        <strain evidence="12 13">CBS 160.35</strain>
    </source>
</reference>
<dbReference type="Pfam" id="PF08146">
    <property type="entry name" value="BP28CT"/>
    <property type="match status" value="1"/>
</dbReference>
<evidence type="ECO:0000256" key="6">
    <source>
        <dbReference type="ARBA" id="ARBA00022552"/>
    </source>
</evidence>
<feature type="domain" description="BP28 C-terminal" evidence="11">
    <location>
        <begin position="1539"/>
        <end position="1689"/>
    </location>
</feature>
<dbReference type="GO" id="GO:0032040">
    <property type="term" value="C:small-subunit processome"/>
    <property type="evidence" value="ECO:0007669"/>
    <property type="project" value="TreeGrafter"/>
</dbReference>
<keyword evidence="13" id="KW-1185">Reference proteome</keyword>
<comment type="caution">
    <text evidence="12">The sequence shown here is derived from an EMBL/GenBank/DDBJ whole genome shotgun (WGS) entry which is preliminary data.</text>
</comment>
<dbReference type="GO" id="GO:0045943">
    <property type="term" value="P:positive regulation of transcription by RNA polymerase I"/>
    <property type="evidence" value="ECO:0007669"/>
    <property type="project" value="TreeGrafter"/>
</dbReference>
<evidence type="ECO:0000256" key="3">
    <source>
        <dbReference type="ARBA" id="ARBA00011399"/>
    </source>
</evidence>
<dbReference type="OrthoDB" id="31183at2759"/>
<keyword evidence="8 10" id="KW-0687">Ribonucleoprotein</keyword>
<name>A0A8H8UBP9_9HELO</name>
<dbReference type="GO" id="GO:0034455">
    <property type="term" value="C:t-UTP complex"/>
    <property type="evidence" value="ECO:0007669"/>
    <property type="project" value="TreeGrafter"/>
</dbReference>
<evidence type="ECO:0000313" key="12">
    <source>
        <dbReference type="EMBL" id="TVY38833.1"/>
    </source>
</evidence>
<dbReference type="EMBL" id="QGMI01000568">
    <property type="protein sequence ID" value="TVY38833.1"/>
    <property type="molecule type" value="Genomic_DNA"/>
</dbReference>
<dbReference type="GO" id="GO:0030686">
    <property type="term" value="C:90S preribosome"/>
    <property type="evidence" value="ECO:0007669"/>
    <property type="project" value="TreeGrafter"/>
</dbReference>
<dbReference type="InterPro" id="IPR040191">
    <property type="entry name" value="UTP10"/>
</dbReference>
<dbReference type="InterPro" id="IPR011989">
    <property type="entry name" value="ARM-like"/>
</dbReference>
<dbReference type="GO" id="GO:0000462">
    <property type="term" value="P:maturation of SSU-rRNA from tricistronic rRNA transcript (SSU-rRNA, 5.8S rRNA, LSU-rRNA)"/>
    <property type="evidence" value="ECO:0007669"/>
    <property type="project" value="TreeGrafter"/>
</dbReference>
<dbReference type="SMART" id="SM01036">
    <property type="entry name" value="BP28CT"/>
    <property type="match status" value="1"/>
</dbReference>
<evidence type="ECO:0000256" key="5">
    <source>
        <dbReference type="ARBA" id="ARBA00022517"/>
    </source>
</evidence>
<dbReference type="GO" id="GO:0030515">
    <property type="term" value="F:snoRNA binding"/>
    <property type="evidence" value="ECO:0007669"/>
    <property type="project" value="TreeGrafter"/>
</dbReference>
<dbReference type="PANTHER" id="PTHR13457:SF1">
    <property type="entry name" value="HEAT REPEAT-CONTAINING PROTEIN 1"/>
    <property type="match status" value="1"/>
</dbReference>
<evidence type="ECO:0000256" key="7">
    <source>
        <dbReference type="ARBA" id="ARBA00023242"/>
    </source>
</evidence>
<evidence type="ECO:0000256" key="4">
    <source>
        <dbReference type="ARBA" id="ARBA00015399"/>
    </source>
</evidence>
<dbReference type="Pfam" id="PF12397">
    <property type="entry name" value="U3snoRNP10"/>
    <property type="match status" value="1"/>
</dbReference>
<comment type="subcellular location">
    <subcellularLocation>
        <location evidence="1 10">Nucleus</location>
        <location evidence="1 10">Nucleolus</location>
    </subcellularLocation>
</comment>
<dbReference type="Pfam" id="PF23243">
    <property type="entry name" value="HEAT_HEATR1"/>
    <property type="match status" value="1"/>
</dbReference>
<keyword evidence="6 10" id="KW-0698">rRNA processing</keyword>
<accession>A0A8H8UBP9</accession>
<keyword evidence="5 10" id="KW-0690">Ribosome biogenesis</keyword>
<protein>
    <recommendedName>
        <fullName evidence="4 10">U3 small nucleolar RNA-associated protein 10</fullName>
    </recommendedName>
</protein>
<evidence type="ECO:0000256" key="1">
    <source>
        <dbReference type="ARBA" id="ARBA00004604"/>
    </source>
</evidence>
<dbReference type="InterPro" id="IPR016024">
    <property type="entry name" value="ARM-type_fold"/>
</dbReference>
<dbReference type="Proteomes" id="UP000443090">
    <property type="component" value="Unassembled WGS sequence"/>
</dbReference>
<evidence type="ECO:0000256" key="10">
    <source>
        <dbReference type="RuleBase" id="RU367065"/>
    </source>
</evidence>
<dbReference type="Gene3D" id="1.25.10.10">
    <property type="entry name" value="Leucine-rich Repeat Variant"/>
    <property type="match status" value="2"/>
</dbReference>
<dbReference type="PANTHER" id="PTHR13457">
    <property type="entry name" value="BAP28"/>
    <property type="match status" value="1"/>
</dbReference>
<organism evidence="12 13">
    <name type="scientific">Lachnellula occidentalis</name>
    <dbReference type="NCBI Taxonomy" id="215460"/>
    <lineage>
        <taxon>Eukaryota</taxon>
        <taxon>Fungi</taxon>
        <taxon>Dikarya</taxon>
        <taxon>Ascomycota</taxon>
        <taxon>Pezizomycotina</taxon>
        <taxon>Leotiomycetes</taxon>
        <taxon>Helotiales</taxon>
        <taxon>Lachnaceae</taxon>
        <taxon>Lachnellula</taxon>
    </lineage>
</organism>
<comment type="function">
    <text evidence="9">Involved in nucleolar processing of pre-18S ribosomal RNA. Involved in ribosome biosynthesis.</text>
</comment>
<dbReference type="InterPro" id="IPR012954">
    <property type="entry name" value="BP28_C_dom"/>
</dbReference>
<dbReference type="InterPro" id="IPR022125">
    <property type="entry name" value="U3snoRNP10_N"/>
</dbReference>
<dbReference type="InterPro" id="IPR056473">
    <property type="entry name" value="HEAT_Utp10/HEAT1"/>
</dbReference>
<sequence length="1819" mass="201085">MATSLADQLSQVAANSTNALNLKAQKAAHAKSLIFEPRVAASQSFDTIYTLCHEGFQELCLLDGRFLEFQRDIFSEQSQAEDRTQMTAGENSELNKRLEAFLGLVGGKLRLTPGVKAVEWLVRRFRIHEYNTSFLLTTFLPYHTLPIFTTLLSILPTKVPEEYKYLYPYIRSLTPPPRHTIVHTATTNTSFTSCLNTYVLRVSHARQHHSALLAFWAGIMTEAVGGMLDKARSGRRGVQQQNEQDVILRLLPTLNEGLAMKKVPELRVGCYMLLSVMASKGGLDDKLLTAMMEAVVLGWTTETSNPGLVCLTVLAQHRGPKQITKRLTRELLKVENLPTLLIELSKQRRLDKLANGLCLSLVDRLRKHGDINGLPIIGQIVENQLLSDQQSSVIVKSLLLVAHQIDDEPSQISMSPHLASLLVTLTRLSGHIGDVVRGALEETDVDMDELEMKLHTTIRPAALPSSPSEDVKMEDIDAGATSASPNFQAILQHLPKRTASETTLLSHSVSHVYPDLCQAFLAATSKASDLDLFDEAPILRRGSALEDTLYLSFYMRTWVGPYPVLARASALQMAARYLTGTQGSLIDIQAVLPYGIAALRDPAAKVRRAAAELIIALNKLYPANVESKKALKELRRWGSEDLYGPDTETNELNWLQPDAAIRFLRDLLIPALEECILDAKHIESVFQQGLNSHSSTESPKKNEFGRIPQALRTSIIAFLASHVLHTPLFSVKLRLLASLNQVRSVAGVTRTKFLLPALEKFGAVDPSELLKHCQEEQIDLAEFDDQMIATVTANDKEGLNYLARVVNGEVATGRHLLLKAVFKRIQTIWPSLNGEFKLSTAQMLMDSAQSSSEQLNEDQELASQMSTELLSTMPLSTNILSTFLAQLPTAAKLADKPPASKRRRTSHGEVARTPLQDSKQLTAAIRKVTFVLQLVDSSNPGTHPELLKDLFTVLAELQHFKAQVSSELAYLQGLALGSLLSILQACKANSAIKLDRSAVRADLLVDCIQKTASPQVQNAALLLIASLADTAPELVLHSVMPIFTFMGNSVLRQNDDYSAHVISQTIREVIPPLISSLRKDKGDLVTGAAELLLSFVAAYEHVPPHRRKGLFTSLVQTLGADDFLFALLAMLVDKYGAIESIKTFAVELSGSFSVEIQLHSVAKYLDLVKDVLKPKPTYSSLLLNANDEGVSDPHDIAFNELSLLPDILSQKRLIAQTGKILERDDMDAARVRDLYSTLLESLLALADLLKGQKRLHGACGDVLESLLGLLSTSEFVKSVEGLLDRPNESLRRKILRSLEVRIDQENPSDAVSRVAMLSFLPQLTAIIRESKDVLYKHTAVACVDKIAEKYGKKDLEAVSAAAETIASSHCLGQADSRLRVMALLCLASLVEILKEGIVSVLPSAIPKALEYMEASVEMDAEGQKLHNAGYAFISALVHHLPYMVSGGYLDKLLQISNVSAEADLDDEADESRIQCLQLAAKQIDAKSMFGALEKNWLQAVTQGSLVGYLQKPTGLLLTAEQALREYVEVLSISIDKHPKSVVTKYSAILARIFQNAFDLRRQWAEAENDSSPETISEFEAQINEVAIKMIYKFNDATFRPIFANLIEWASSLPKKDKAGRNMRLQSIYSFMAIFFDNLKSIVTSYATYLLDNAVEVLNTVNPKDEESKDLWAKVLRTLVKCFEHDQDDFWQSPTHFSAVAPVLCAQFAHGSSLPLIQELVPAIVELAAAADSSDHHKELNGAILKHMRSENSSVRFAAVRCEQELTGRLGEEWLSMLPEMLPFISELQEDDDEVVEKETHRWIVKIEGVLGESLDSMLQ</sequence>
<gene>
    <name evidence="12" type="primary">UTP10</name>
    <name evidence="12" type="ORF">LOCC1_G005283</name>
</gene>
<evidence type="ECO:0000256" key="2">
    <source>
        <dbReference type="ARBA" id="ARBA00010559"/>
    </source>
</evidence>
<comment type="similarity">
    <text evidence="2 10">Belongs to the HEATR1/UTP10 family.</text>
</comment>
<dbReference type="SUPFAM" id="SSF48371">
    <property type="entry name" value="ARM repeat"/>
    <property type="match status" value="2"/>
</dbReference>
<proteinExistence type="inferred from homology"/>
<evidence type="ECO:0000259" key="11">
    <source>
        <dbReference type="SMART" id="SM01036"/>
    </source>
</evidence>
<evidence type="ECO:0000256" key="8">
    <source>
        <dbReference type="ARBA" id="ARBA00023274"/>
    </source>
</evidence>
<evidence type="ECO:0000256" key="9">
    <source>
        <dbReference type="ARBA" id="ARBA00025076"/>
    </source>
</evidence>